<reference evidence="2 3" key="1">
    <citation type="submission" date="2021-09" db="EMBL/GenBank/DDBJ databases">
        <title>Isoptericola luteus sp. nov., a novel bacterium isolated from Harbin, the capital city of Heilongjiang province.</title>
        <authorList>
            <person name="Li J."/>
        </authorList>
    </citation>
    <scope>NUCLEOTIDE SEQUENCE [LARGE SCALE GENOMIC DNA]</scope>
    <source>
        <strain evidence="2 3">NEAU-Y5</strain>
    </source>
</reference>
<comment type="caution">
    <text evidence="2">The sequence shown here is derived from an EMBL/GenBank/DDBJ whole genome shotgun (WGS) entry which is preliminary data.</text>
</comment>
<protein>
    <recommendedName>
        <fullName evidence="1">DUF7878 domain-containing protein</fullName>
    </recommendedName>
</protein>
<evidence type="ECO:0000313" key="3">
    <source>
        <dbReference type="Proteomes" id="UP001319870"/>
    </source>
</evidence>
<evidence type="ECO:0000313" key="2">
    <source>
        <dbReference type="EMBL" id="MCA5892535.1"/>
    </source>
</evidence>
<dbReference type="RefSeq" id="WP_225564306.1">
    <property type="nucleotide sequence ID" value="NZ_JAIXCQ010000002.1"/>
</dbReference>
<organism evidence="2 3">
    <name type="scientific">Isoptericola luteus</name>
    <dbReference type="NCBI Taxonomy" id="2879484"/>
    <lineage>
        <taxon>Bacteria</taxon>
        <taxon>Bacillati</taxon>
        <taxon>Actinomycetota</taxon>
        <taxon>Actinomycetes</taxon>
        <taxon>Micrococcales</taxon>
        <taxon>Promicromonosporaceae</taxon>
        <taxon>Isoptericola</taxon>
    </lineage>
</organism>
<accession>A0ABS7ZFG7</accession>
<name>A0ABS7ZFG7_9MICO</name>
<sequence length="135" mass="15142">MELIYDSLRTDELRGTTQADYLISLDAHLRLVDGGANVLDEPGFPVVELARSLLAWLVDPERDDFEFDSMSYEERGAISIWKVPARWSIGSVLAPGARTVLADRLDIDECCRRIIARVEADLDALGLDPVEVLRR</sequence>
<evidence type="ECO:0000259" key="1">
    <source>
        <dbReference type="Pfam" id="PF25297"/>
    </source>
</evidence>
<dbReference type="EMBL" id="JAIXCQ010000002">
    <property type="protein sequence ID" value="MCA5892535.1"/>
    <property type="molecule type" value="Genomic_DNA"/>
</dbReference>
<dbReference type="Pfam" id="PF25297">
    <property type="entry name" value="DUF7878"/>
    <property type="match status" value="1"/>
</dbReference>
<gene>
    <name evidence="2" type="ORF">LEP48_04100</name>
</gene>
<keyword evidence="3" id="KW-1185">Reference proteome</keyword>
<proteinExistence type="predicted"/>
<dbReference type="InterPro" id="IPR057200">
    <property type="entry name" value="DUF7878"/>
</dbReference>
<feature type="domain" description="DUF7878" evidence="1">
    <location>
        <begin position="6"/>
        <end position="123"/>
    </location>
</feature>
<dbReference type="Proteomes" id="UP001319870">
    <property type="component" value="Unassembled WGS sequence"/>
</dbReference>